<comment type="caution">
    <text evidence="7">The sequence shown here is derived from an EMBL/GenBank/DDBJ whole genome shotgun (WGS) entry which is preliminary data.</text>
</comment>
<evidence type="ECO:0000313" key="8">
    <source>
        <dbReference type="Proteomes" id="UP001319200"/>
    </source>
</evidence>
<dbReference type="InterPro" id="IPR000184">
    <property type="entry name" value="Bac_surfAg_D15"/>
</dbReference>
<reference evidence="7 8" key="1">
    <citation type="submission" date="2021-05" db="EMBL/GenBank/DDBJ databases">
        <title>A Polyphasic approach of four new species of the genus Ohtaekwangia: Ohtaekwangia histidinii sp. nov., Ohtaekwangia cretensis sp. nov., Ohtaekwangia indiensis sp. nov., Ohtaekwangia reichenbachii sp. nov. from diverse environment.</title>
        <authorList>
            <person name="Octaviana S."/>
        </authorList>
    </citation>
    <scope>NUCLEOTIDE SEQUENCE [LARGE SCALE GENOMIC DNA]</scope>
    <source>
        <strain evidence="7 8">PWU4</strain>
    </source>
</reference>
<evidence type="ECO:0000256" key="4">
    <source>
        <dbReference type="ARBA" id="ARBA00023136"/>
    </source>
</evidence>
<evidence type="ECO:0000256" key="1">
    <source>
        <dbReference type="ARBA" id="ARBA00004370"/>
    </source>
</evidence>
<keyword evidence="4" id="KW-0472">Membrane</keyword>
<dbReference type="Proteomes" id="UP001319200">
    <property type="component" value="Unassembled WGS sequence"/>
</dbReference>
<dbReference type="PANTHER" id="PTHR12815:SF47">
    <property type="entry name" value="TRANSLOCATION AND ASSEMBLY MODULE SUBUNIT TAMA"/>
    <property type="match status" value="1"/>
</dbReference>
<dbReference type="RefSeq" id="WP_254167552.1">
    <property type="nucleotide sequence ID" value="NZ_JAHESF010000026.1"/>
</dbReference>
<dbReference type="EMBL" id="JAHESF010000026">
    <property type="protein sequence ID" value="MBT1699542.1"/>
    <property type="molecule type" value="Genomic_DNA"/>
</dbReference>
<gene>
    <name evidence="7" type="ORF">KK083_21770</name>
</gene>
<comment type="subcellular location">
    <subcellularLocation>
        <location evidence="1">Membrane</location>
    </subcellularLocation>
</comment>
<keyword evidence="2" id="KW-0812">Transmembrane</keyword>
<evidence type="ECO:0000256" key="5">
    <source>
        <dbReference type="ARBA" id="ARBA00023237"/>
    </source>
</evidence>
<sequence>MNVIISSARNLRRLFIHGLALLLTSCAATRYIPPGAYFYDETEIVINGKGLTKKQGRALKEKLEASLLLKSNQRILGSRPAVWFYYIAGNPKEHATVRQYIKKTLGSPPVFLSDMQPQFSTKVMTAKLGNNGYFGSSVTYKISTNPKNKSGKITYAVTLPEPYHLGTIRYCLQDDGRFAAVSEKLQEHALLKTGQQYDLERLKAELLRIEKVFRNEGFFFFNRNLLMFEADTTEGNHTINLDLRFREAPPARPGTTYTLDAAKFYFGSNLLLDSASAHRDTLTLHDFDFIYDRKNSANLINPGVIADINDLKKSKVYSIQAEEATRRHILDLSMFQSLRIQFIPAPDSAVLTPHVFLSTRNKKSLTSKLRFVSKSNGTIGPDASITFTNRNIFSGAEKFDLSVSGAYETQITNNESNTLNAFEVKLESSLSLKRLLMPLKTDHHHGTYLPTTVIKAGLDFQNRIDYYNIGAFNTSYGYIWRTSRSRFHEFSPVMVSYVNTSNVSSEFYDLLVLNPSLAISLQDQFILGSRYAYTISRANDKPNDSFEADEWRSNRFYFKGGIEQAGNLLELLLRKANENEERPYQILGSPYSQYIKGDVDVRYYWRLHARHWVVFNAIAGVGYAYGNSQTMPYVKQYSIGGASSLRAFAARTVGPGSYNSSTDPAYADDSVAFQDQYAGMKLQGNIEYRVHIHKVFHGALFLDAGNIWTLREDSVRTGAQFSNQFYKQLAIGAGIGVRLDFKIFLLRFDTALPLHRPDSGWVIQNMDFSSSAWRKENIIFNIGVGYPF</sequence>
<dbReference type="GO" id="GO:0019867">
    <property type="term" value="C:outer membrane"/>
    <property type="evidence" value="ECO:0007669"/>
    <property type="project" value="InterPro"/>
</dbReference>
<proteinExistence type="predicted"/>
<dbReference type="Pfam" id="PF01103">
    <property type="entry name" value="Omp85"/>
    <property type="match status" value="1"/>
</dbReference>
<organism evidence="7 8">
    <name type="scientific">Chryseosolibacter histidini</name>
    <dbReference type="NCBI Taxonomy" id="2782349"/>
    <lineage>
        <taxon>Bacteria</taxon>
        <taxon>Pseudomonadati</taxon>
        <taxon>Bacteroidota</taxon>
        <taxon>Cytophagia</taxon>
        <taxon>Cytophagales</taxon>
        <taxon>Chryseotaleaceae</taxon>
        <taxon>Chryseosolibacter</taxon>
    </lineage>
</organism>
<dbReference type="AlphaFoldDB" id="A0AAP2DQT9"/>
<protein>
    <submittedName>
        <fullName evidence="7">BamA/TamA family outer membrane protein</fullName>
    </submittedName>
</protein>
<keyword evidence="3" id="KW-0732">Signal</keyword>
<name>A0AAP2DQT9_9BACT</name>
<dbReference type="PANTHER" id="PTHR12815">
    <property type="entry name" value="SORTING AND ASSEMBLY MACHINERY SAMM50 PROTEIN FAMILY MEMBER"/>
    <property type="match status" value="1"/>
</dbReference>
<accession>A0AAP2DQT9</accession>
<evidence type="ECO:0000313" key="7">
    <source>
        <dbReference type="EMBL" id="MBT1699542.1"/>
    </source>
</evidence>
<evidence type="ECO:0000259" key="6">
    <source>
        <dbReference type="Pfam" id="PF01103"/>
    </source>
</evidence>
<keyword evidence="8" id="KW-1185">Reference proteome</keyword>
<evidence type="ECO:0000256" key="2">
    <source>
        <dbReference type="ARBA" id="ARBA00022692"/>
    </source>
</evidence>
<dbReference type="InterPro" id="IPR039910">
    <property type="entry name" value="D15-like"/>
</dbReference>
<feature type="domain" description="Bacterial surface antigen (D15)" evidence="6">
    <location>
        <begin position="540"/>
        <end position="765"/>
    </location>
</feature>
<evidence type="ECO:0000256" key="3">
    <source>
        <dbReference type="ARBA" id="ARBA00022729"/>
    </source>
</evidence>
<dbReference type="Gene3D" id="2.40.160.50">
    <property type="entry name" value="membrane protein fhac: a member of the omp85/tpsb transporter family"/>
    <property type="match status" value="1"/>
</dbReference>
<keyword evidence="5" id="KW-0998">Cell outer membrane</keyword>